<gene>
    <name evidence="3" type="ORF">DI628_07295</name>
</gene>
<dbReference type="EMBL" id="VAFM01000002">
    <property type="protein sequence ID" value="TKW60695.1"/>
    <property type="molecule type" value="Genomic_DNA"/>
</dbReference>
<dbReference type="PROSITE" id="PS50110">
    <property type="entry name" value="RESPONSE_REGULATORY"/>
    <property type="match status" value="1"/>
</dbReference>
<comment type="caution">
    <text evidence="3">The sequence shown here is derived from an EMBL/GenBank/DDBJ whole genome shotgun (WGS) entry which is preliminary data.</text>
</comment>
<dbReference type="InterPro" id="IPR011006">
    <property type="entry name" value="CheY-like_superfamily"/>
</dbReference>
<organism evidence="3 4">
    <name type="scientific">Blastochloris viridis</name>
    <name type="common">Rhodopseudomonas viridis</name>
    <dbReference type="NCBI Taxonomy" id="1079"/>
    <lineage>
        <taxon>Bacteria</taxon>
        <taxon>Pseudomonadati</taxon>
        <taxon>Pseudomonadota</taxon>
        <taxon>Alphaproteobacteria</taxon>
        <taxon>Hyphomicrobiales</taxon>
        <taxon>Blastochloridaceae</taxon>
        <taxon>Blastochloris</taxon>
    </lineage>
</organism>
<dbReference type="Gene3D" id="3.40.50.2300">
    <property type="match status" value="1"/>
</dbReference>
<keyword evidence="1" id="KW-0597">Phosphoprotein</keyword>
<proteinExistence type="predicted"/>
<protein>
    <submittedName>
        <fullName evidence="3">Response regulator</fullName>
    </submittedName>
</protein>
<evidence type="ECO:0000259" key="2">
    <source>
        <dbReference type="PROSITE" id="PS50110"/>
    </source>
</evidence>
<accession>A0A6N4QZH4</accession>
<dbReference type="SUPFAM" id="SSF52172">
    <property type="entry name" value="CheY-like"/>
    <property type="match status" value="1"/>
</dbReference>
<dbReference type="PANTHER" id="PTHR43228">
    <property type="entry name" value="TWO-COMPONENT RESPONSE REGULATOR"/>
    <property type="match status" value="1"/>
</dbReference>
<dbReference type="AlphaFoldDB" id="A0A6N4QZH4"/>
<dbReference type="CDD" id="cd19923">
    <property type="entry name" value="REC_CheY_CheY3"/>
    <property type="match status" value="1"/>
</dbReference>
<feature type="domain" description="Response regulatory" evidence="2">
    <location>
        <begin position="8"/>
        <end position="125"/>
    </location>
</feature>
<evidence type="ECO:0000256" key="1">
    <source>
        <dbReference type="PROSITE-ProRule" id="PRU00169"/>
    </source>
</evidence>
<evidence type="ECO:0000313" key="4">
    <source>
        <dbReference type="Proteomes" id="UP000320948"/>
    </source>
</evidence>
<evidence type="ECO:0000313" key="3">
    <source>
        <dbReference type="EMBL" id="TKW60695.1"/>
    </source>
</evidence>
<feature type="modified residue" description="4-aspartylphosphate" evidence="1">
    <location>
        <position position="58"/>
    </location>
</feature>
<sequence>MSVDRNMRILVVDDAQTMRRIIVNLLRQLGFTNMTEADDGTTAWDKLNSEHIDLVISDWNMPKMTGIDLLKKVRESEKYKITPFIMVTAEGKRENVIAAVQAGVSNYIVKPFNAATLKEKMTKVIGMF</sequence>
<dbReference type="PANTHER" id="PTHR43228:SF1">
    <property type="entry name" value="TWO-COMPONENT RESPONSE REGULATOR ARR22"/>
    <property type="match status" value="1"/>
</dbReference>
<dbReference type="SMART" id="SM00448">
    <property type="entry name" value="REC"/>
    <property type="match status" value="1"/>
</dbReference>
<reference evidence="3 4" key="1">
    <citation type="journal article" date="2017" name="Nat. Commun.">
        <title>In situ click chemistry generation of cyclooxygenase-2 inhibitors.</title>
        <authorList>
            <person name="Bhardwaj A."/>
            <person name="Kaur J."/>
            <person name="Wuest M."/>
            <person name="Wuest F."/>
        </authorList>
    </citation>
    <scope>NUCLEOTIDE SEQUENCE [LARGE SCALE GENOMIC DNA]</scope>
    <source>
        <strain evidence="3">S2_018_000_R2_106</strain>
    </source>
</reference>
<dbReference type="InterPro" id="IPR052048">
    <property type="entry name" value="ST_Response_Regulator"/>
</dbReference>
<dbReference type="Proteomes" id="UP000320948">
    <property type="component" value="Unassembled WGS sequence"/>
</dbReference>
<dbReference type="GO" id="GO:0000160">
    <property type="term" value="P:phosphorelay signal transduction system"/>
    <property type="evidence" value="ECO:0007669"/>
    <property type="project" value="InterPro"/>
</dbReference>
<dbReference type="InterPro" id="IPR001789">
    <property type="entry name" value="Sig_transdc_resp-reg_receiver"/>
</dbReference>
<name>A0A6N4QZH4_BLAVI</name>
<dbReference type="Pfam" id="PF00072">
    <property type="entry name" value="Response_reg"/>
    <property type="match status" value="1"/>
</dbReference>